<evidence type="ECO:0000313" key="1">
    <source>
        <dbReference type="EMBL" id="KAJ7655883.1"/>
    </source>
</evidence>
<name>A0AAD7CP28_MYCRO</name>
<keyword evidence="2" id="KW-1185">Reference proteome</keyword>
<dbReference type="AlphaFoldDB" id="A0AAD7CP28"/>
<reference evidence="1" key="1">
    <citation type="submission" date="2023-03" db="EMBL/GenBank/DDBJ databases">
        <title>Massive genome expansion in bonnet fungi (Mycena s.s.) driven by repeated elements and novel gene families across ecological guilds.</title>
        <authorList>
            <consortium name="Lawrence Berkeley National Laboratory"/>
            <person name="Harder C.B."/>
            <person name="Miyauchi S."/>
            <person name="Viragh M."/>
            <person name="Kuo A."/>
            <person name="Thoen E."/>
            <person name="Andreopoulos B."/>
            <person name="Lu D."/>
            <person name="Skrede I."/>
            <person name="Drula E."/>
            <person name="Henrissat B."/>
            <person name="Morin E."/>
            <person name="Kohler A."/>
            <person name="Barry K."/>
            <person name="LaButti K."/>
            <person name="Morin E."/>
            <person name="Salamov A."/>
            <person name="Lipzen A."/>
            <person name="Mereny Z."/>
            <person name="Hegedus B."/>
            <person name="Baldrian P."/>
            <person name="Stursova M."/>
            <person name="Weitz H."/>
            <person name="Taylor A."/>
            <person name="Grigoriev I.V."/>
            <person name="Nagy L.G."/>
            <person name="Martin F."/>
            <person name="Kauserud H."/>
        </authorList>
    </citation>
    <scope>NUCLEOTIDE SEQUENCE</scope>
    <source>
        <strain evidence="1">CBHHK067</strain>
    </source>
</reference>
<accession>A0AAD7CP28</accession>
<organism evidence="1 2">
    <name type="scientific">Mycena rosella</name>
    <name type="common">Pink bonnet</name>
    <name type="synonym">Agaricus rosellus</name>
    <dbReference type="NCBI Taxonomy" id="1033263"/>
    <lineage>
        <taxon>Eukaryota</taxon>
        <taxon>Fungi</taxon>
        <taxon>Dikarya</taxon>
        <taxon>Basidiomycota</taxon>
        <taxon>Agaricomycotina</taxon>
        <taxon>Agaricomycetes</taxon>
        <taxon>Agaricomycetidae</taxon>
        <taxon>Agaricales</taxon>
        <taxon>Marasmiineae</taxon>
        <taxon>Mycenaceae</taxon>
        <taxon>Mycena</taxon>
    </lineage>
</organism>
<dbReference type="Proteomes" id="UP001221757">
    <property type="component" value="Unassembled WGS sequence"/>
</dbReference>
<proteinExistence type="predicted"/>
<feature type="non-terminal residue" evidence="1">
    <location>
        <position position="1"/>
    </location>
</feature>
<sequence length="287" mass="32197">EDKGWIRTADRAPMQALAAELKARTATTLFVVHSANSANNAGCAGASSLARDGSRRASSDDIGLEIPPELELKGAKLSSLTQAITPRIREKRVKVSRPATENRIEQVRSGIHQTYRQLPPPAQIWKSIRHKDFTRQIRNFLWKSMHNAHCIGKFWKHIPECEEKGICQFCPGETEDLEHILLTCQRPGRKMIWKLAEELWLKKNPTWPELSIGNILGCGLASFTGADGKPFKGNERLYRILISESMCMIWKIRCDCVIGKAGEPLSQMRSTTAGYMPLTTVLTSIVF</sequence>
<protein>
    <recommendedName>
        <fullName evidence="3">Reverse transcriptase zinc-binding domain-containing protein</fullName>
    </recommendedName>
</protein>
<dbReference type="EMBL" id="JARKIE010000306">
    <property type="protein sequence ID" value="KAJ7655883.1"/>
    <property type="molecule type" value="Genomic_DNA"/>
</dbReference>
<evidence type="ECO:0008006" key="3">
    <source>
        <dbReference type="Google" id="ProtNLM"/>
    </source>
</evidence>
<comment type="caution">
    <text evidence="1">The sequence shown here is derived from an EMBL/GenBank/DDBJ whole genome shotgun (WGS) entry which is preliminary data.</text>
</comment>
<gene>
    <name evidence="1" type="ORF">B0H17DRAFT_956270</name>
</gene>
<evidence type="ECO:0000313" key="2">
    <source>
        <dbReference type="Proteomes" id="UP001221757"/>
    </source>
</evidence>